<organism evidence="1 2">
    <name type="scientific">Hypoxylon rubiginosum</name>
    <dbReference type="NCBI Taxonomy" id="110542"/>
    <lineage>
        <taxon>Eukaryota</taxon>
        <taxon>Fungi</taxon>
        <taxon>Dikarya</taxon>
        <taxon>Ascomycota</taxon>
        <taxon>Pezizomycotina</taxon>
        <taxon>Sordariomycetes</taxon>
        <taxon>Xylariomycetidae</taxon>
        <taxon>Xylariales</taxon>
        <taxon>Hypoxylaceae</taxon>
        <taxon>Hypoxylon</taxon>
    </lineage>
</organism>
<reference evidence="1 2" key="1">
    <citation type="journal article" date="2022" name="New Phytol.">
        <title>Ecological generalism drives hyperdiversity of secondary metabolite gene clusters in xylarialean endophytes.</title>
        <authorList>
            <person name="Franco M.E.E."/>
            <person name="Wisecaver J.H."/>
            <person name="Arnold A.E."/>
            <person name="Ju Y.M."/>
            <person name="Slot J.C."/>
            <person name="Ahrendt S."/>
            <person name="Moore L.P."/>
            <person name="Eastman K.E."/>
            <person name="Scott K."/>
            <person name="Konkel Z."/>
            <person name="Mondo S.J."/>
            <person name="Kuo A."/>
            <person name="Hayes R.D."/>
            <person name="Haridas S."/>
            <person name="Andreopoulos B."/>
            <person name="Riley R."/>
            <person name="LaButti K."/>
            <person name="Pangilinan J."/>
            <person name="Lipzen A."/>
            <person name="Amirebrahimi M."/>
            <person name="Yan J."/>
            <person name="Adam C."/>
            <person name="Keymanesh K."/>
            <person name="Ng V."/>
            <person name="Louie K."/>
            <person name="Northen T."/>
            <person name="Drula E."/>
            <person name="Henrissat B."/>
            <person name="Hsieh H.M."/>
            <person name="Youens-Clark K."/>
            <person name="Lutzoni F."/>
            <person name="Miadlikowska J."/>
            <person name="Eastwood D.C."/>
            <person name="Hamelin R.C."/>
            <person name="Grigoriev I.V."/>
            <person name="U'Ren J.M."/>
        </authorList>
    </citation>
    <scope>NUCLEOTIDE SEQUENCE [LARGE SCALE GENOMIC DNA]</scope>
    <source>
        <strain evidence="1 2">CBS 119005</strain>
    </source>
</reference>
<protein>
    <submittedName>
        <fullName evidence="1">HET-domain-containing protein</fullName>
    </submittedName>
</protein>
<evidence type="ECO:0000313" key="1">
    <source>
        <dbReference type="EMBL" id="KAI4868631.1"/>
    </source>
</evidence>
<keyword evidence="2" id="KW-1185">Reference proteome</keyword>
<comment type="caution">
    <text evidence="1">The sequence shown here is derived from an EMBL/GenBank/DDBJ whole genome shotgun (WGS) entry which is preliminary data.</text>
</comment>
<gene>
    <name evidence="1" type="ORF">F4820DRAFT_409056</name>
</gene>
<name>A0ACB9ZB77_9PEZI</name>
<sequence>MDPLASVNPYVSLKEGSRLGKVYERLPERSARFLRYKGVEPPAESSRGLLVFEFEVHNVADIKAGYSALSYTWGHPIRDDFKDDLSFEVVCNGQRMPIGIDLNDALQYVYVESDIAPPLFWVDALCINQSDLDERAKQVTLMTSIYSNAANVIVWLGMDDADAHEAHALLSEYSPALKNIISDLISENPMGLIGAGMINLYDDPKIHEKYHLTPRPMEAWKAVVRFLSRRWFARIWVVQEIIFAYDSHQIYCGPLRFDWSDLDRFVSLVFGAQWHGLNFHGVERETSKIARIFTFHREIRMSATEYMNDDPQFSLLSPEGKLYDFAQSYLLSSAFLEATDPRDRVFALSAFINAYGAKLGLRPIWLRADYTLQTTEVMLRTAQVLLWKTRSLDMLSYVSDLSYRAESNLPSWMPHFHVPGAVASVESLLDLHQGRKYHAGSLSTAVQTFSNVYLHMDSPGQELETQGYLLDTVEQVVLFDSGFISTMEICLNLPPKYVNGESPVEALWRTLIAGRTDTAFPAPPETANDFALFVRAGLIGISMEALEARNKDALLRLITVLGEMEEHCPHPSIPTVAEFNGILSAALGDLDGCLKVLTELHASSTYRTMMSPTHWGQKGKALFRTRKGFLGLSPHSTQIGDEVWLLKGARLFHVLRKAESGSDERILLGEGYVHGFMEGEALRLDGMNYANVTIK</sequence>
<dbReference type="Proteomes" id="UP001497700">
    <property type="component" value="Unassembled WGS sequence"/>
</dbReference>
<accession>A0ACB9ZB77</accession>
<dbReference type="EMBL" id="MU393436">
    <property type="protein sequence ID" value="KAI4868631.1"/>
    <property type="molecule type" value="Genomic_DNA"/>
</dbReference>
<proteinExistence type="predicted"/>
<evidence type="ECO:0000313" key="2">
    <source>
        <dbReference type="Proteomes" id="UP001497700"/>
    </source>
</evidence>